<reference evidence="1" key="1">
    <citation type="journal article" date="2023" name="Insect Mol. Biol.">
        <title>Genome sequencing provides insights into the evolution of gene families encoding plant cell wall-degrading enzymes in longhorned beetles.</title>
        <authorList>
            <person name="Shin N.R."/>
            <person name="Okamura Y."/>
            <person name="Kirsch R."/>
            <person name="Pauchet Y."/>
        </authorList>
    </citation>
    <scope>NUCLEOTIDE SEQUENCE</scope>
    <source>
        <strain evidence="1">AMC_N1</strain>
    </source>
</reference>
<evidence type="ECO:0000313" key="2">
    <source>
        <dbReference type="Proteomes" id="UP001162162"/>
    </source>
</evidence>
<dbReference type="EMBL" id="JAPWTK010000072">
    <property type="protein sequence ID" value="KAJ8952228.1"/>
    <property type="molecule type" value="Genomic_DNA"/>
</dbReference>
<accession>A0AAV8YKS9</accession>
<evidence type="ECO:0000313" key="1">
    <source>
        <dbReference type="EMBL" id="KAJ8952228.1"/>
    </source>
</evidence>
<proteinExistence type="predicted"/>
<sequence length="68" mass="8036">MGYMIYWTMSAFRTELICSSCRMALHHIMQLIILRIKLSVDVLENYDLTFENEFGPVFELMVDTLNDL</sequence>
<keyword evidence="2" id="KW-1185">Reference proteome</keyword>
<dbReference type="AlphaFoldDB" id="A0AAV8YKS9"/>
<organism evidence="1 2">
    <name type="scientific">Aromia moschata</name>
    <dbReference type="NCBI Taxonomy" id="1265417"/>
    <lineage>
        <taxon>Eukaryota</taxon>
        <taxon>Metazoa</taxon>
        <taxon>Ecdysozoa</taxon>
        <taxon>Arthropoda</taxon>
        <taxon>Hexapoda</taxon>
        <taxon>Insecta</taxon>
        <taxon>Pterygota</taxon>
        <taxon>Neoptera</taxon>
        <taxon>Endopterygota</taxon>
        <taxon>Coleoptera</taxon>
        <taxon>Polyphaga</taxon>
        <taxon>Cucujiformia</taxon>
        <taxon>Chrysomeloidea</taxon>
        <taxon>Cerambycidae</taxon>
        <taxon>Cerambycinae</taxon>
        <taxon>Callichromatini</taxon>
        <taxon>Aromia</taxon>
    </lineage>
</organism>
<name>A0AAV8YKS9_9CUCU</name>
<gene>
    <name evidence="1" type="ORF">NQ318_022678</name>
</gene>
<comment type="caution">
    <text evidence="1">The sequence shown here is derived from an EMBL/GenBank/DDBJ whole genome shotgun (WGS) entry which is preliminary data.</text>
</comment>
<protein>
    <submittedName>
        <fullName evidence="1">Uncharacterized protein</fullName>
    </submittedName>
</protein>
<dbReference type="Proteomes" id="UP001162162">
    <property type="component" value="Unassembled WGS sequence"/>
</dbReference>